<keyword evidence="4" id="KW-1185">Reference proteome</keyword>
<evidence type="ECO:0000313" key="4">
    <source>
        <dbReference type="Proteomes" id="UP000224567"/>
    </source>
</evidence>
<dbReference type="AlphaFoldDB" id="A0A2G2VEJ0"/>
<feature type="domain" description="NB-ARC" evidence="2">
    <location>
        <begin position="128"/>
        <end position="189"/>
    </location>
</feature>
<name>A0A2G2VEJ0_CAPBA</name>
<reference evidence="3 4" key="1">
    <citation type="journal article" date="2017" name="Genome Biol.">
        <title>New reference genome sequences of hot pepper reveal the massive evolution of plant disease-resistance genes by retroduplication.</title>
        <authorList>
            <person name="Kim S."/>
            <person name="Park J."/>
            <person name="Yeom S.I."/>
            <person name="Kim Y.M."/>
            <person name="Seo E."/>
            <person name="Kim K.T."/>
            <person name="Kim M.S."/>
            <person name="Lee J.M."/>
            <person name="Cheong K."/>
            <person name="Shin H.S."/>
            <person name="Kim S.B."/>
            <person name="Han K."/>
            <person name="Lee J."/>
            <person name="Park M."/>
            <person name="Lee H.A."/>
            <person name="Lee H.Y."/>
            <person name="Lee Y."/>
            <person name="Oh S."/>
            <person name="Lee J.H."/>
            <person name="Choi E."/>
            <person name="Choi E."/>
            <person name="Lee S.E."/>
            <person name="Jeon J."/>
            <person name="Kim H."/>
            <person name="Choi G."/>
            <person name="Song H."/>
            <person name="Lee J."/>
            <person name="Lee S.C."/>
            <person name="Kwon J.K."/>
            <person name="Lee H.Y."/>
            <person name="Koo N."/>
            <person name="Hong Y."/>
            <person name="Kim R.W."/>
            <person name="Kang W.H."/>
            <person name="Huh J.H."/>
            <person name="Kang B.C."/>
            <person name="Yang T.J."/>
            <person name="Lee Y.H."/>
            <person name="Bennetzen J.L."/>
            <person name="Choi D."/>
        </authorList>
    </citation>
    <scope>NUCLEOTIDE SEQUENCE [LARGE SCALE GENOMIC DNA]</scope>
    <source>
        <strain evidence="4">cv. PBC81</strain>
    </source>
</reference>
<accession>A0A2G2VEJ0</accession>
<gene>
    <name evidence="3" type="ORF">CQW23_27695</name>
</gene>
<organism evidence="3 4">
    <name type="scientific">Capsicum baccatum</name>
    <name type="common">Peruvian pepper</name>
    <dbReference type="NCBI Taxonomy" id="33114"/>
    <lineage>
        <taxon>Eukaryota</taxon>
        <taxon>Viridiplantae</taxon>
        <taxon>Streptophyta</taxon>
        <taxon>Embryophyta</taxon>
        <taxon>Tracheophyta</taxon>
        <taxon>Spermatophyta</taxon>
        <taxon>Magnoliopsida</taxon>
        <taxon>eudicotyledons</taxon>
        <taxon>Gunneridae</taxon>
        <taxon>Pentapetalae</taxon>
        <taxon>asterids</taxon>
        <taxon>lamiids</taxon>
        <taxon>Solanales</taxon>
        <taxon>Solanaceae</taxon>
        <taxon>Solanoideae</taxon>
        <taxon>Capsiceae</taxon>
        <taxon>Capsicum</taxon>
    </lineage>
</organism>
<evidence type="ECO:0000313" key="3">
    <source>
        <dbReference type="EMBL" id="PHT31358.1"/>
    </source>
</evidence>
<dbReference type="PANTHER" id="PTHR19338:SF39">
    <property type="entry name" value="TOSPOVIRUS RESISTANCE PROTEIN D"/>
    <property type="match status" value="1"/>
</dbReference>
<reference evidence="4" key="2">
    <citation type="journal article" date="2017" name="J. Anim. Genet.">
        <title>Multiple reference genome sequences of hot pepper reveal the massive evolution of plant disease resistance genes by retroduplication.</title>
        <authorList>
            <person name="Kim S."/>
            <person name="Park J."/>
            <person name="Yeom S.-I."/>
            <person name="Kim Y.-M."/>
            <person name="Seo E."/>
            <person name="Kim K.-T."/>
            <person name="Kim M.-S."/>
            <person name="Lee J.M."/>
            <person name="Cheong K."/>
            <person name="Shin H.-S."/>
            <person name="Kim S.-B."/>
            <person name="Han K."/>
            <person name="Lee J."/>
            <person name="Park M."/>
            <person name="Lee H.-A."/>
            <person name="Lee H.-Y."/>
            <person name="Lee Y."/>
            <person name="Oh S."/>
            <person name="Lee J.H."/>
            <person name="Choi E."/>
            <person name="Choi E."/>
            <person name="Lee S.E."/>
            <person name="Jeon J."/>
            <person name="Kim H."/>
            <person name="Choi G."/>
            <person name="Song H."/>
            <person name="Lee J."/>
            <person name="Lee S.-C."/>
            <person name="Kwon J.-K."/>
            <person name="Lee H.-Y."/>
            <person name="Koo N."/>
            <person name="Hong Y."/>
            <person name="Kim R.W."/>
            <person name="Kang W.-H."/>
            <person name="Huh J.H."/>
            <person name="Kang B.-C."/>
            <person name="Yang T.-J."/>
            <person name="Lee Y.-H."/>
            <person name="Bennetzen J.L."/>
            <person name="Choi D."/>
        </authorList>
    </citation>
    <scope>NUCLEOTIDE SEQUENCE [LARGE SCALE GENOMIC DNA]</scope>
    <source>
        <strain evidence="4">cv. PBC81</strain>
    </source>
</reference>
<dbReference type="EMBL" id="MLFT02000012">
    <property type="protein sequence ID" value="PHT31358.1"/>
    <property type="molecule type" value="Genomic_DNA"/>
</dbReference>
<protein>
    <recommendedName>
        <fullName evidence="2">NB-ARC domain-containing protein</fullName>
    </recommendedName>
</protein>
<feature type="compositionally biased region" description="Acidic residues" evidence="1">
    <location>
        <begin position="255"/>
        <end position="281"/>
    </location>
</feature>
<evidence type="ECO:0000259" key="2">
    <source>
        <dbReference type="Pfam" id="PF00931"/>
    </source>
</evidence>
<dbReference type="Proteomes" id="UP000224567">
    <property type="component" value="Unassembled WGS sequence"/>
</dbReference>
<dbReference type="OrthoDB" id="3259098at2759"/>
<dbReference type="Pfam" id="PF00931">
    <property type="entry name" value="NB-ARC"/>
    <property type="match status" value="1"/>
</dbReference>
<dbReference type="InterPro" id="IPR027417">
    <property type="entry name" value="P-loop_NTPase"/>
</dbReference>
<feature type="region of interest" description="Disordered" evidence="1">
    <location>
        <begin position="250"/>
        <end position="281"/>
    </location>
</feature>
<dbReference type="InterPro" id="IPR002182">
    <property type="entry name" value="NB-ARC"/>
</dbReference>
<proteinExistence type="predicted"/>
<dbReference type="PANTHER" id="PTHR19338">
    <property type="entry name" value="TRANSLOCASE OF INNER MITOCHONDRIAL MEMBRANE 13 HOMOLOG"/>
    <property type="match status" value="1"/>
</dbReference>
<dbReference type="SUPFAM" id="SSF52540">
    <property type="entry name" value="P-loop containing nucleoside triphosphate hydrolases"/>
    <property type="match status" value="1"/>
</dbReference>
<sequence length="281" mass="32193">MVLQNKSDGCESRFIQEIVKVDARNLNRAVLSVALYPIGIDSRVNIMAIYGMGGIDVALKPHYVVDPSKLLPSQHSNLVSNDDEIVDFDIETEKLIWHLTQGTSELNVIPTVGMGEQGKMTIARKRYLLQKIFSQVTSSIDKGERDDILADKLRKNLIEKRYLIVLNDIWDGIEWDNLRLCFPDDGKHCAENGLFSSYKIKMFLPQGWYEQGIFSTFISRNKIPSWFIKLDVRSILKENFFGDYYMQTEGSKDGVEEEENDDDSILDYDEDDDEDEEATLA</sequence>
<comment type="caution">
    <text evidence="3">The sequence shown here is derived from an EMBL/GenBank/DDBJ whole genome shotgun (WGS) entry which is preliminary data.</text>
</comment>
<evidence type="ECO:0000256" key="1">
    <source>
        <dbReference type="SAM" id="MobiDB-lite"/>
    </source>
</evidence>
<dbReference type="GO" id="GO:0043531">
    <property type="term" value="F:ADP binding"/>
    <property type="evidence" value="ECO:0007669"/>
    <property type="project" value="InterPro"/>
</dbReference>